<reference evidence="3" key="1">
    <citation type="submission" date="2016-06" db="UniProtKB">
        <authorList>
            <consortium name="WormBaseParasite"/>
        </authorList>
    </citation>
    <scope>IDENTIFICATION</scope>
</reference>
<dbReference type="Proteomes" id="UP000272942">
    <property type="component" value="Unassembled WGS sequence"/>
</dbReference>
<dbReference type="EMBL" id="UZAN01040887">
    <property type="protein sequence ID" value="VDP71282.1"/>
    <property type="molecule type" value="Genomic_DNA"/>
</dbReference>
<evidence type="ECO:0000313" key="3">
    <source>
        <dbReference type="WBParaSite" id="ECPE_0000400501-mRNA-1"/>
    </source>
</evidence>
<protein>
    <submittedName>
        <fullName evidence="3">Cyclin_C domain-containing protein</fullName>
    </submittedName>
</protein>
<dbReference type="WBParaSite" id="ECPE_0000400501-mRNA-1">
    <property type="protein sequence ID" value="ECPE_0000400501-mRNA-1"/>
    <property type="gene ID" value="ECPE_0000400501"/>
</dbReference>
<dbReference type="OrthoDB" id="10258882at2759"/>
<organism evidence="3">
    <name type="scientific">Echinostoma caproni</name>
    <dbReference type="NCBI Taxonomy" id="27848"/>
    <lineage>
        <taxon>Eukaryota</taxon>
        <taxon>Metazoa</taxon>
        <taxon>Spiralia</taxon>
        <taxon>Lophotrochozoa</taxon>
        <taxon>Platyhelminthes</taxon>
        <taxon>Trematoda</taxon>
        <taxon>Digenea</taxon>
        <taxon>Plagiorchiida</taxon>
        <taxon>Echinostomata</taxon>
        <taxon>Echinostomatoidea</taxon>
        <taxon>Echinostomatidae</taxon>
        <taxon>Echinostoma</taxon>
    </lineage>
</organism>
<reference evidence="1 2" key="2">
    <citation type="submission" date="2018-11" db="EMBL/GenBank/DDBJ databases">
        <authorList>
            <consortium name="Pathogen Informatics"/>
        </authorList>
    </citation>
    <scope>NUCLEOTIDE SEQUENCE [LARGE SCALE GENOMIC DNA]</scope>
    <source>
        <strain evidence="1 2">Egypt</strain>
    </source>
</reference>
<proteinExistence type="predicted"/>
<sequence length="117" mass="13159">MDADPMENFQHALDTLSCWSCSSLDAEMTRAQLHLASVASQVRNLLDTDEVVAFGPFLYVYIRKTSLVTIALCNPLSLAILSKYVLMAKAAVRPKLVSYTFSVEYMRHPFFYSLTAQ</sequence>
<evidence type="ECO:0000313" key="2">
    <source>
        <dbReference type="Proteomes" id="UP000272942"/>
    </source>
</evidence>
<keyword evidence="2" id="KW-1185">Reference proteome</keyword>
<evidence type="ECO:0000313" key="1">
    <source>
        <dbReference type="EMBL" id="VDP71282.1"/>
    </source>
</evidence>
<dbReference type="AlphaFoldDB" id="A0A183AAL3"/>
<accession>A0A183AAL3</accession>
<gene>
    <name evidence="1" type="ORF">ECPE_LOCUS3998</name>
</gene>
<name>A0A183AAL3_9TREM</name>